<comment type="caution">
    <text evidence="3">The sequence shown here is derived from an EMBL/GenBank/DDBJ whole genome shotgun (WGS) entry which is preliminary data.</text>
</comment>
<accession>A0A9P5N671</accession>
<dbReference type="SUPFAM" id="SSF48403">
    <property type="entry name" value="Ankyrin repeat"/>
    <property type="match status" value="1"/>
</dbReference>
<name>A0A9P5N671_9AGAM</name>
<dbReference type="AlphaFoldDB" id="A0A9P5N671"/>
<feature type="region of interest" description="Disordered" evidence="2">
    <location>
        <begin position="1"/>
        <end position="27"/>
    </location>
</feature>
<reference evidence="3" key="1">
    <citation type="submission" date="2019-10" db="EMBL/GenBank/DDBJ databases">
        <authorList>
            <consortium name="DOE Joint Genome Institute"/>
            <person name="Kuo A."/>
            <person name="Miyauchi S."/>
            <person name="Kiss E."/>
            <person name="Drula E."/>
            <person name="Kohler A."/>
            <person name="Sanchez-Garcia M."/>
            <person name="Andreopoulos B."/>
            <person name="Barry K.W."/>
            <person name="Bonito G."/>
            <person name="Buee M."/>
            <person name="Carver A."/>
            <person name="Chen C."/>
            <person name="Cichocki N."/>
            <person name="Clum A."/>
            <person name="Culley D."/>
            <person name="Crous P.W."/>
            <person name="Fauchery L."/>
            <person name="Girlanda M."/>
            <person name="Hayes R."/>
            <person name="Keri Z."/>
            <person name="LaButti K."/>
            <person name="Lipzen A."/>
            <person name="Lombard V."/>
            <person name="Magnuson J."/>
            <person name="Maillard F."/>
            <person name="Morin E."/>
            <person name="Murat C."/>
            <person name="Nolan M."/>
            <person name="Ohm R."/>
            <person name="Pangilinan J."/>
            <person name="Pereira M."/>
            <person name="Perotto S."/>
            <person name="Peter M."/>
            <person name="Riley R."/>
            <person name="Sitrit Y."/>
            <person name="Stielow B."/>
            <person name="Szollosi G."/>
            <person name="Zifcakova L."/>
            <person name="Stursova M."/>
            <person name="Spatafora J.W."/>
            <person name="Tedersoo L."/>
            <person name="Vaario L.-M."/>
            <person name="Yamada A."/>
            <person name="Yan M."/>
            <person name="Wang P."/>
            <person name="Xu J."/>
            <person name="Bruns T."/>
            <person name="Baldrian P."/>
            <person name="Vilgalys R."/>
            <person name="Henrissat B."/>
            <person name="Grigoriev I.V."/>
            <person name="Hibbett D."/>
            <person name="Nagy L.G."/>
            <person name="Martin F.M."/>
        </authorList>
    </citation>
    <scope>NUCLEOTIDE SEQUENCE</scope>
    <source>
        <strain evidence="3">Prilba</strain>
    </source>
</reference>
<protein>
    <submittedName>
        <fullName evidence="3">Uncharacterized protein</fullName>
    </submittedName>
</protein>
<feature type="repeat" description="ANK" evidence="1">
    <location>
        <begin position="15"/>
        <end position="47"/>
    </location>
</feature>
<keyword evidence="1" id="KW-0040">ANK repeat</keyword>
<evidence type="ECO:0000313" key="3">
    <source>
        <dbReference type="EMBL" id="KAF8487473.1"/>
    </source>
</evidence>
<dbReference type="Gene3D" id="1.25.40.20">
    <property type="entry name" value="Ankyrin repeat-containing domain"/>
    <property type="match status" value="1"/>
</dbReference>
<dbReference type="Proteomes" id="UP000759537">
    <property type="component" value="Unassembled WGS sequence"/>
</dbReference>
<dbReference type="EMBL" id="WHVB01000001">
    <property type="protein sequence ID" value="KAF8487473.1"/>
    <property type="molecule type" value="Genomic_DNA"/>
</dbReference>
<proteinExistence type="predicted"/>
<keyword evidence="4" id="KW-1185">Reference proteome</keyword>
<sequence>MLAERGKDATAQDEDRETPLHPVLQEGQVEVASRHIGHGTDVRAENNDGEIPLHPVLQEGQVDVTCQWKPSWNCVCT</sequence>
<organism evidence="3 4">
    <name type="scientific">Russula ochroleuca</name>
    <dbReference type="NCBI Taxonomy" id="152965"/>
    <lineage>
        <taxon>Eukaryota</taxon>
        <taxon>Fungi</taxon>
        <taxon>Dikarya</taxon>
        <taxon>Basidiomycota</taxon>
        <taxon>Agaricomycotina</taxon>
        <taxon>Agaricomycetes</taxon>
        <taxon>Russulales</taxon>
        <taxon>Russulaceae</taxon>
        <taxon>Russula</taxon>
    </lineage>
</organism>
<gene>
    <name evidence="3" type="ORF">DFH94DRAFT_706587</name>
</gene>
<reference evidence="3" key="2">
    <citation type="journal article" date="2020" name="Nat. Commun.">
        <title>Large-scale genome sequencing of mycorrhizal fungi provides insights into the early evolution of symbiotic traits.</title>
        <authorList>
            <person name="Miyauchi S."/>
            <person name="Kiss E."/>
            <person name="Kuo A."/>
            <person name="Drula E."/>
            <person name="Kohler A."/>
            <person name="Sanchez-Garcia M."/>
            <person name="Morin E."/>
            <person name="Andreopoulos B."/>
            <person name="Barry K.W."/>
            <person name="Bonito G."/>
            <person name="Buee M."/>
            <person name="Carver A."/>
            <person name="Chen C."/>
            <person name="Cichocki N."/>
            <person name="Clum A."/>
            <person name="Culley D."/>
            <person name="Crous P.W."/>
            <person name="Fauchery L."/>
            <person name="Girlanda M."/>
            <person name="Hayes R.D."/>
            <person name="Keri Z."/>
            <person name="LaButti K."/>
            <person name="Lipzen A."/>
            <person name="Lombard V."/>
            <person name="Magnuson J."/>
            <person name="Maillard F."/>
            <person name="Murat C."/>
            <person name="Nolan M."/>
            <person name="Ohm R.A."/>
            <person name="Pangilinan J."/>
            <person name="Pereira M.F."/>
            <person name="Perotto S."/>
            <person name="Peter M."/>
            <person name="Pfister S."/>
            <person name="Riley R."/>
            <person name="Sitrit Y."/>
            <person name="Stielow J.B."/>
            <person name="Szollosi G."/>
            <person name="Zifcakova L."/>
            <person name="Stursova M."/>
            <person name="Spatafora J.W."/>
            <person name="Tedersoo L."/>
            <person name="Vaario L.M."/>
            <person name="Yamada A."/>
            <person name="Yan M."/>
            <person name="Wang P."/>
            <person name="Xu J."/>
            <person name="Bruns T."/>
            <person name="Baldrian P."/>
            <person name="Vilgalys R."/>
            <person name="Dunand C."/>
            <person name="Henrissat B."/>
            <person name="Grigoriev I.V."/>
            <person name="Hibbett D."/>
            <person name="Nagy L.G."/>
            <person name="Martin F.M."/>
        </authorList>
    </citation>
    <scope>NUCLEOTIDE SEQUENCE</scope>
    <source>
        <strain evidence="3">Prilba</strain>
    </source>
</reference>
<evidence type="ECO:0000256" key="1">
    <source>
        <dbReference type="PROSITE-ProRule" id="PRU00023"/>
    </source>
</evidence>
<dbReference type="InterPro" id="IPR002110">
    <property type="entry name" value="Ankyrin_rpt"/>
</dbReference>
<dbReference type="InterPro" id="IPR036770">
    <property type="entry name" value="Ankyrin_rpt-contain_sf"/>
</dbReference>
<evidence type="ECO:0000313" key="4">
    <source>
        <dbReference type="Proteomes" id="UP000759537"/>
    </source>
</evidence>
<feature type="compositionally biased region" description="Basic and acidic residues" evidence="2">
    <location>
        <begin position="1"/>
        <end position="10"/>
    </location>
</feature>
<evidence type="ECO:0000256" key="2">
    <source>
        <dbReference type="SAM" id="MobiDB-lite"/>
    </source>
</evidence>
<dbReference type="PROSITE" id="PS50088">
    <property type="entry name" value="ANK_REPEAT"/>
    <property type="match status" value="1"/>
</dbReference>